<dbReference type="Proteomes" id="UP000886857">
    <property type="component" value="Unassembled WGS sequence"/>
</dbReference>
<dbReference type="CDD" id="cd02980">
    <property type="entry name" value="TRX_Fd_family"/>
    <property type="match status" value="1"/>
</dbReference>
<organism evidence="1 2">
    <name type="scientific">Candidatus Limadaptatus stercoripullorum</name>
    <dbReference type="NCBI Taxonomy" id="2840846"/>
    <lineage>
        <taxon>Bacteria</taxon>
        <taxon>Bacillati</taxon>
        <taxon>Bacillota</taxon>
        <taxon>Clostridia</taxon>
        <taxon>Eubacteriales</taxon>
        <taxon>Candidatus Limadaptatus</taxon>
    </lineage>
</organism>
<evidence type="ECO:0000313" key="1">
    <source>
        <dbReference type="EMBL" id="HIU99317.1"/>
    </source>
</evidence>
<protein>
    <submittedName>
        <fullName evidence="1">(2Fe-2S) ferredoxin domain-containing protein</fullName>
    </submittedName>
</protein>
<dbReference type="SUPFAM" id="SSF52833">
    <property type="entry name" value="Thioredoxin-like"/>
    <property type="match status" value="1"/>
</dbReference>
<reference evidence="1" key="2">
    <citation type="journal article" date="2021" name="PeerJ">
        <title>Extensive microbial diversity within the chicken gut microbiome revealed by metagenomics and culture.</title>
        <authorList>
            <person name="Gilroy R."/>
            <person name="Ravi A."/>
            <person name="Getino M."/>
            <person name="Pursley I."/>
            <person name="Horton D.L."/>
            <person name="Alikhan N.F."/>
            <person name="Baker D."/>
            <person name="Gharbi K."/>
            <person name="Hall N."/>
            <person name="Watson M."/>
            <person name="Adriaenssens E.M."/>
            <person name="Foster-Nyarko E."/>
            <person name="Jarju S."/>
            <person name="Secka A."/>
            <person name="Antonio M."/>
            <person name="Oren A."/>
            <person name="Chaudhuri R.R."/>
            <person name="La Ragione R."/>
            <person name="Hildebrand F."/>
            <person name="Pallen M.J."/>
        </authorList>
    </citation>
    <scope>NUCLEOTIDE SEQUENCE</scope>
    <source>
        <strain evidence="1">10406</strain>
    </source>
</reference>
<sequence>MKSIADIKAIRDKMQSQIVLRDNQDAEQETRIVVGMATCGISAGARPVFNTLVDEVASRGLKNVKVTRSGCLGMCALEPIVEVFVPGQDKVTYVRIDPDKAKNIVASHIVNGNVCTDYLINKG</sequence>
<gene>
    <name evidence="1" type="ORF">IAC73_05705</name>
</gene>
<reference evidence="1" key="1">
    <citation type="submission" date="2020-10" db="EMBL/GenBank/DDBJ databases">
        <authorList>
            <person name="Gilroy R."/>
        </authorList>
    </citation>
    <scope>NUCLEOTIDE SEQUENCE</scope>
    <source>
        <strain evidence="1">10406</strain>
    </source>
</reference>
<name>A0A9D1SW60_9FIRM</name>
<dbReference type="Gene3D" id="3.40.30.10">
    <property type="entry name" value="Glutaredoxin"/>
    <property type="match status" value="1"/>
</dbReference>
<dbReference type="InterPro" id="IPR036249">
    <property type="entry name" value="Thioredoxin-like_sf"/>
</dbReference>
<dbReference type="AlphaFoldDB" id="A0A9D1SW60"/>
<evidence type="ECO:0000313" key="2">
    <source>
        <dbReference type="Proteomes" id="UP000886857"/>
    </source>
</evidence>
<proteinExistence type="predicted"/>
<accession>A0A9D1SW60</accession>
<dbReference type="EMBL" id="DVOE01000086">
    <property type="protein sequence ID" value="HIU99317.1"/>
    <property type="molecule type" value="Genomic_DNA"/>
</dbReference>
<comment type="caution">
    <text evidence="1">The sequence shown here is derived from an EMBL/GenBank/DDBJ whole genome shotgun (WGS) entry which is preliminary data.</text>
</comment>